<dbReference type="Proteomes" id="UP000036987">
    <property type="component" value="Unassembled WGS sequence"/>
</dbReference>
<feature type="compositionally biased region" description="Basic and acidic residues" evidence="1">
    <location>
        <begin position="1"/>
        <end position="10"/>
    </location>
</feature>
<accession>A0A0K9NHT9</accession>
<dbReference type="AlphaFoldDB" id="A0A0K9NHT9"/>
<sequence>MERGDEKGGDLPELNGAKISLTTESKKAVATG</sequence>
<keyword evidence="3" id="KW-1185">Reference proteome</keyword>
<protein>
    <submittedName>
        <fullName evidence="2">Uncharacterized protein</fullName>
    </submittedName>
</protein>
<comment type="caution">
    <text evidence="2">The sequence shown here is derived from an EMBL/GenBank/DDBJ whole genome shotgun (WGS) entry which is preliminary data.</text>
</comment>
<dbReference type="EMBL" id="LFYR01002215">
    <property type="protein sequence ID" value="KMZ56183.1"/>
    <property type="molecule type" value="Genomic_DNA"/>
</dbReference>
<reference evidence="3" key="1">
    <citation type="journal article" date="2016" name="Nature">
        <title>The genome of the seagrass Zostera marina reveals angiosperm adaptation to the sea.</title>
        <authorList>
            <person name="Olsen J.L."/>
            <person name="Rouze P."/>
            <person name="Verhelst B."/>
            <person name="Lin Y.-C."/>
            <person name="Bayer T."/>
            <person name="Collen J."/>
            <person name="Dattolo E."/>
            <person name="De Paoli E."/>
            <person name="Dittami S."/>
            <person name="Maumus F."/>
            <person name="Michel G."/>
            <person name="Kersting A."/>
            <person name="Lauritano C."/>
            <person name="Lohaus R."/>
            <person name="Toepel M."/>
            <person name="Tonon T."/>
            <person name="Vanneste K."/>
            <person name="Amirebrahimi M."/>
            <person name="Brakel J."/>
            <person name="Bostroem C."/>
            <person name="Chovatia M."/>
            <person name="Grimwood J."/>
            <person name="Jenkins J.W."/>
            <person name="Jueterbock A."/>
            <person name="Mraz A."/>
            <person name="Stam W.T."/>
            <person name="Tice H."/>
            <person name="Bornberg-Bauer E."/>
            <person name="Green P.J."/>
            <person name="Pearson G.A."/>
            <person name="Procaccini G."/>
            <person name="Duarte C.M."/>
            <person name="Schmutz J."/>
            <person name="Reusch T.B.H."/>
            <person name="Van de Peer Y."/>
        </authorList>
    </citation>
    <scope>NUCLEOTIDE SEQUENCE [LARGE SCALE GENOMIC DNA]</scope>
    <source>
        <strain evidence="3">cv. Finnish</strain>
    </source>
</reference>
<name>A0A0K9NHT9_ZOSMR</name>
<gene>
    <name evidence="2" type="ORF">ZOSMA_98G00060</name>
</gene>
<evidence type="ECO:0000313" key="2">
    <source>
        <dbReference type="EMBL" id="KMZ56183.1"/>
    </source>
</evidence>
<feature type="region of interest" description="Disordered" evidence="1">
    <location>
        <begin position="1"/>
        <end position="32"/>
    </location>
</feature>
<evidence type="ECO:0000313" key="3">
    <source>
        <dbReference type="Proteomes" id="UP000036987"/>
    </source>
</evidence>
<organism evidence="2 3">
    <name type="scientific">Zostera marina</name>
    <name type="common">Eelgrass</name>
    <dbReference type="NCBI Taxonomy" id="29655"/>
    <lineage>
        <taxon>Eukaryota</taxon>
        <taxon>Viridiplantae</taxon>
        <taxon>Streptophyta</taxon>
        <taxon>Embryophyta</taxon>
        <taxon>Tracheophyta</taxon>
        <taxon>Spermatophyta</taxon>
        <taxon>Magnoliopsida</taxon>
        <taxon>Liliopsida</taxon>
        <taxon>Zosteraceae</taxon>
        <taxon>Zostera</taxon>
    </lineage>
</organism>
<proteinExistence type="predicted"/>
<evidence type="ECO:0000256" key="1">
    <source>
        <dbReference type="SAM" id="MobiDB-lite"/>
    </source>
</evidence>